<reference evidence="2" key="1">
    <citation type="submission" date="2021-05" db="EMBL/GenBank/DDBJ databases">
        <authorList>
            <person name="Pietrasiak N."/>
            <person name="Ward R."/>
            <person name="Stajich J.E."/>
            <person name="Kurbessoian T."/>
        </authorList>
    </citation>
    <scope>NUCLEOTIDE SEQUENCE</scope>
    <source>
        <strain evidence="2">UHER 2000/2452</strain>
    </source>
</reference>
<sequence length="144" mass="14714">MQPSNSLIALGIGTVVVVCASAPMQAAPLVIRQTSSDSIRIGDKKLDALESSPNAIASDTAAKTDPQEQPENIDAPKSSQSTSLTQSGSNLTQSSSKKLESAIQSLDSSSKEPSGQISQSSGEVTPSESVSPESVSPEISPSDV</sequence>
<reference evidence="2" key="2">
    <citation type="journal article" date="2022" name="Microbiol. Resour. Announc.">
        <title>Metagenome Sequencing to Explore Phylogenomics of Terrestrial Cyanobacteria.</title>
        <authorList>
            <person name="Ward R.D."/>
            <person name="Stajich J.E."/>
            <person name="Johansen J.R."/>
            <person name="Huntemann M."/>
            <person name="Clum A."/>
            <person name="Foster B."/>
            <person name="Foster B."/>
            <person name="Roux S."/>
            <person name="Palaniappan K."/>
            <person name="Varghese N."/>
            <person name="Mukherjee S."/>
            <person name="Reddy T.B.K."/>
            <person name="Daum C."/>
            <person name="Copeland A."/>
            <person name="Chen I.A."/>
            <person name="Ivanova N.N."/>
            <person name="Kyrpides N.C."/>
            <person name="Shapiro N."/>
            <person name="Eloe-Fadrosh E.A."/>
            <person name="Pietrasiak N."/>
        </authorList>
    </citation>
    <scope>NUCLEOTIDE SEQUENCE</scope>
    <source>
        <strain evidence="2">UHER 2000/2452</strain>
    </source>
</reference>
<protein>
    <submittedName>
        <fullName evidence="2">Uncharacterized protein</fullName>
    </submittedName>
</protein>
<feature type="non-terminal residue" evidence="2">
    <location>
        <position position="144"/>
    </location>
</feature>
<feature type="compositionally biased region" description="Low complexity" evidence="1">
    <location>
        <begin position="77"/>
        <end position="96"/>
    </location>
</feature>
<feature type="compositionally biased region" description="Polar residues" evidence="1">
    <location>
        <begin position="102"/>
        <end position="119"/>
    </location>
</feature>
<accession>A0A951QIU4</accession>
<dbReference type="AlphaFoldDB" id="A0A951QIU4"/>
<proteinExistence type="predicted"/>
<comment type="caution">
    <text evidence="2">The sequence shown here is derived from an EMBL/GenBank/DDBJ whole genome shotgun (WGS) entry which is preliminary data.</text>
</comment>
<feature type="compositionally biased region" description="Low complexity" evidence="1">
    <location>
        <begin position="120"/>
        <end position="144"/>
    </location>
</feature>
<dbReference type="EMBL" id="JAHHHD010000082">
    <property type="protein sequence ID" value="MBW4662536.1"/>
    <property type="molecule type" value="Genomic_DNA"/>
</dbReference>
<evidence type="ECO:0000313" key="2">
    <source>
        <dbReference type="EMBL" id="MBW4662536.1"/>
    </source>
</evidence>
<evidence type="ECO:0000256" key="1">
    <source>
        <dbReference type="SAM" id="MobiDB-lite"/>
    </source>
</evidence>
<evidence type="ECO:0000313" key="3">
    <source>
        <dbReference type="Proteomes" id="UP000757435"/>
    </source>
</evidence>
<name>A0A951QIU4_9CYAN</name>
<gene>
    <name evidence="2" type="ORF">KME15_28150</name>
</gene>
<dbReference type="Proteomes" id="UP000757435">
    <property type="component" value="Unassembled WGS sequence"/>
</dbReference>
<organism evidence="2 3">
    <name type="scientific">Drouetiella hepatica Uher 2000/2452</name>
    <dbReference type="NCBI Taxonomy" id="904376"/>
    <lineage>
        <taxon>Bacteria</taxon>
        <taxon>Bacillati</taxon>
        <taxon>Cyanobacteriota</taxon>
        <taxon>Cyanophyceae</taxon>
        <taxon>Oculatellales</taxon>
        <taxon>Oculatellaceae</taxon>
        <taxon>Drouetiella</taxon>
    </lineage>
</organism>
<feature type="region of interest" description="Disordered" evidence="1">
    <location>
        <begin position="44"/>
        <end position="144"/>
    </location>
</feature>